<evidence type="ECO:0000256" key="1">
    <source>
        <dbReference type="SAM" id="MobiDB-lite"/>
    </source>
</evidence>
<dbReference type="GO" id="GO:0003676">
    <property type="term" value="F:nucleic acid binding"/>
    <property type="evidence" value="ECO:0007669"/>
    <property type="project" value="InterPro"/>
</dbReference>
<accession>A0A250XRL3</accession>
<evidence type="ECO:0000313" key="3">
    <source>
        <dbReference type="Proteomes" id="UP000232323"/>
    </source>
</evidence>
<feature type="compositionally biased region" description="Basic and acidic residues" evidence="1">
    <location>
        <begin position="443"/>
        <end position="455"/>
    </location>
</feature>
<feature type="compositionally biased region" description="Basic and acidic residues" evidence="1">
    <location>
        <begin position="325"/>
        <end position="343"/>
    </location>
</feature>
<dbReference type="Proteomes" id="UP000232323">
    <property type="component" value="Unassembled WGS sequence"/>
</dbReference>
<reference evidence="2 3" key="1">
    <citation type="submission" date="2017-08" db="EMBL/GenBank/DDBJ databases">
        <title>Acidophilic green algal genome provides insights into adaptation to an acidic environment.</title>
        <authorList>
            <person name="Hirooka S."/>
            <person name="Hirose Y."/>
            <person name="Kanesaki Y."/>
            <person name="Higuchi S."/>
            <person name="Fujiwara T."/>
            <person name="Onuma R."/>
            <person name="Era A."/>
            <person name="Ohbayashi R."/>
            <person name="Uzuka A."/>
            <person name="Nozaki H."/>
            <person name="Yoshikawa H."/>
            <person name="Miyagishima S.Y."/>
        </authorList>
    </citation>
    <scope>NUCLEOTIDE SEQUENCE [LARGE SCALE GENOMIC DNA]</scope>
    <source>
        <strain evidence="2 3">NIES-2499</strain>
    </source>
</reference>
<feature type="region of interest" description="Disordered" evidence="1">
    <location>
        <begin position="439"/>
        <end position="510"/>
    </location>
</feature>
<sequence>MHRLLSIDVGIRHLAYADLLDGKLQRWGTLDLHEFAETASTDQPDRRPLGPDARIRALVTAMDETFFDPSNLTYDVVLIENQPSRKNPDMKGVQVALHTYFATVAAHTSSVGRVVLVSASRKSLPGSTSMSYRQRKDASVAECRRQLETIRDEEALAQLERARKKDDMSDAYLQGIAWWREQQEQQQPNSSRRVGRRLADGAHVGPRHRERRVAAGQKHRAPRGDGLVVEAVQADAVVAGGAVLGPVVRARRHLEQVVVAILLRDEGLALYLDDLPDCGQDDEDEADLECDDGHAEPPDDRATAEQDGGVAERVAHGLHSGSYQVRERVQVPDGARRRGRDGGQPRQRKPGGSGEQPVGHRPPRDALRPLHMVADGARSAAAGHQLQQVRVVSADRHYHEAPPQVQPPVLPGDPRAQRAPVLLMRTALMLQEGLHCATTVHPPELHDPAPREDRRAHGRQGPPGLERRPEEQQRAEVHDGVESGERTRHGVAAREHALVHEDDAPPPADQ</sequence>
<organism evidence="2 3">
    <name type="scientific">Chlamydomonas eustigma</name>
    <dbReference type="NCBI Taxonomy" id="1157962"/>
    <lineage>
        <taxon>Eukaryota</taxon>
        <taxon>Viridiplantae</taxon>
        <taxon>Chlorophyta</taxon>
        <taxon>core chlorophytes</taxon>
        <taxon>Chlorophyceae</taxon>
        <taxon>CS clade</taxon>
        <taxon>Chlamydomonadales</taxon>
        <taxon>Chlamydomonadaceae</taxon>
        <taxon>Chlamydomonas</taxon>
    </lineage>
</organism>
<feature type="compositionally biased region" description="Basic and acidic residues" evidence="1">
    <location>
        <begin position="465"/>
        <end position="503"/>
    </location>
</feature>
<dbReference type="InterPro" id="IPR012337">
    <property type="entry name" value="RNaseH-like_sf"/>
</dbReference>
<keyword evidence="3" id="KW-1185">Reference proteome</keyword>
<feature type="compositionally biased region" description="Basic residues" evidence="1">
    <location>
        <begin position="205"/>
        <end position="221"/>
    </location>
</feature>
<name>A0A250XRL3_9CHLO</name>
<dbReference type="AlphaFoldDB" id="A0A250XRL3"/>
<feature type="region of interest" description="Disordered" evidence="1">
    <location>
        <begin position="280"/>
        <end position="366"/>
    </location>
</feature>
<gene>
    <name evidence="2" type="ORF">CEUSTIGMA_g13131.t1</name>
</gene>
<proteinExistence type="predicted"/>
<evidence type="ECO:0000313" key="2">
    <source>
        <dbReference type="EMBL" id="GAX85717.1"/>
    </source>
</evidence>
<feature type="compositionally biased region" description="Acidic residues" evidence="1">
    <location>
        <begin position="280"/>
        <end position="290"/>
    </location>
</feature>
<comment type="caution">
    <text evidence="2">The sequence shown here is derived from an EMBL/GenBank/DDBJ whole genome shotgun (WGS) entry which is preliminary data.</text>
</comment>
<feature type="region of interest" description="Disordered" evidence="1">
    <location>
        <begin position="182"/>
        <end position="222"/>
    </location>
</feature>
<dbReference type="InterPro" id="IPR036397">
    <property type="entry name" value="RNaseH_sf"/>
</dbReference>
<dbReference type="SUPFAM" id="SSF53098">
    <property type="entry name" value="Ribonuclease H-like"/>
    <property type="match status" value="1"/>
</dbReference>
<feature type="compositionally biased region" description="Basic and acidic residues" evidence="1">
    <location>
        <begin position="291"/>
        <end position="304"/>
    </location>
</feature>
<protein>
    <submittedName>
        <fullName evidence="2">Uncharacterized protein</fullName>
    </submittedName>
</protein>
<dbReference type="EMBL" id="BEGY01000187">
    <property type="protein sequence ID" value="GAX85717.1"/>
    <property type="molecule type" value="Genomic_DNA"/>
</dbReference>
<dbReference type="Gene3D" id="3.30.420.10">
    <property type="entry name" value="Ribonuclease H-like superfamily/Ribonuclease H"/>
    <property type="match status" value="1"/>
</dbReference>